<dbReference type="GO" id="GO:0005730">
    <property type="term" value="C:nucleolus"/>
    <property type="evidence" value="ECO:0007669"/>
    <property type="project" value="UniProtKB-SubCell"/>
</dbReference>
<feature type="compositionally biased region" description="Basic and acidic residues" evidence="5">
    <location>
        <begin position="407"/>
        <end position="417"/>
    </location>
</feature>
<evidence type="ECO:0000256" key="5">
    <source>
        <dbReference type="SAM" id="MobiDB-lite"/>
    </source>
</evidence>
<evidence type="ECO:0000256" key="3">
    <source>
        <dbReference type="ARBA" id="ARBA00022517"/>
    </source>
</evidence>
<dbReference type="InterPro" id="IPR020719">
    <property type="entry name" value="RNA3'_term_phos_cycl-like_CS"/>
</dbReference>
<dbReference type="Gene3D" id="3.65.10.20">
    <property type="entry name" value="RNA 3'-terminal phosphate cyclase domain"/>
    <property type="match status" value="2"/>
</dbReference>
<evidence type="ECO:0000256" key="4">
    <source>
        <dbReference type="ARBA" id="ARBA00023242"/>
    </source>
</evidence>
<gene>
    <name evidence="8" type="ORF">Cvel_7024</name>
</gene>
<dbReference type="InterPro" id="IPR013792">
    <property type="entry name" value="RNA3'P_cycl/enolpyr_Trfase_a/b"/>
</dbReference>
<evidence type="ECO:0000256" key="2">
    <source>
        <dbReference type="ARBA" id="ARBA00007089"/>
    </source>
</evidence>
<comment type="similarity">
    <text evidence="2">Belongs to the RNA 3'-terminal cyclase family. Type 2 subfamily.</text>
</comment>
<dbReference type="PROSITE" id="PS01287">
    <property type="entry name" value="RTC"/>
    <property type="match status" value="1"/>
</dbReference>
<dbReference type="Pfam" id="PF01137">
    <property type="entry name" value="RTC"/>
    <property type="match status" value="1"/>
</dbReference>
<dbReference type="InterPro" id="IPR013791">
    <property type="entry name" value="RNA3'-term_phos_cycl_insert"/>
</dbReference>
<keyword evidence="3" id="KW-0690">Ribosome biogenesis</keyword>
<evidence type="ECO:0000256" key="1">
    <source>
        <dbReference type="ARBA" id="ARBA00004604"/>
    </source>
</evidence>
<feature type="region of interest" description="Disordered" evidence="5">
    <location>
        <begin position="298"/>
        <end position="324"/>
    </location>
</feature>
<dbReference type="VEuPathDB" id="CryptoDB:Cvel_7024"/>
<dbReference type="InterPro" id="IPR023797">
    <property type="entry name" value="RNA3'_phos_cyclase_dom"/>
</dbReference>
<dbReference type="PANTHER" id="PTHR11096:SF1">
    <property type="entry name" value="RNA 3'-TERMINAL PHOSPHATE CYCLASE-LIKE PROTEIN"/>
    <property type="match status" value="1"/>
</dbReference>
<comment type="subcellular location">
    <subcellularLocation>
        <location evidence="1">Nucleus</location>
        <location evidence="1">Nucleolus</location>
    </subcellularLocation>
</comment>
<evidence type="ECO:0008006" key="9">
    <source>
        <dbReference type="Google" id="ProtNLM"/>
    </source>
</evidence>
<proteinExistence type="inferred from homology"/>
<dbReference type="GO" id="GO:0000479">
    <property type="term" value="P:endonucleolytic cleavage of tricistronic rRNA transcript (SSU-rRNA, 5.8S rRNA, LSU-rRNA)"/>
    <property type="evidence" value="ECO:0007669"/>
    <property type="project" value="TreeGrafter"/>
</dbReference>
<feature type="compositionally biased region" description="Acidic residues" evidence="5">
    <location>
        <begin position="299"/>
        <end position="316"/>
    </location>
</feature>
<evidence type="ECO:0000313" key="8">
    <source>
        <dbReference type="EMBL" id="CEM44035.1"/>
    </source>
</evidence>
<dbReference type="SUPFAM" id="SSF55205">
    <property type="entry name" value="EPT/RTPC-like"/>
    <property type="match status" value="1"/>
</dbReference>
<dbReference type="AlphaFoldDB" id="A0A0G4HJ23"/>
<organism evidence="8">
    <name type="scientific">Chromera velia CCMP2878</name>
    <dbReference type="NCBI Taxonomy" id="1169474"/>
    <lineage>
        <taxon>Eukaryota</taxon>
        <taxon>Sar</taxon>
        <taxon>Alveolata</taxon>
        <taxon>Colpodellida</taxon>
        <taxon>Chromeraceae</taxon>
        <taxon>Chromera</taxon>
    </lineage>
</organism>
<dbReference type="GO" id="GO:0004521">
    <property type="term" value="F:RNA endonuclease activity"/>
    <property type="evidence" value="ECO:0007669"/>
    <property type="project" value="TreeGrafter"/>
</dbReference>
<evidence type="ECO:0000259" key="6">
    <source>
        <dbReference type="Pfam" id="PF01137"/>
    </source>
</evidence>
<dbReference type="PhylomeDB" id="A0A0G4HJ23"/>
<dbReference type="PANTHER" id="PTHR11096">
    <property type="entry name" value="RNA 3' TERMINAL PHOSPHATE CYCLASE"/>
    <property type="match status" value="1"/>
</dbReference>
<dbReference type="InterPro" id="IPR016443">
    <property type="entry name" value="RNA3'_term_phos_cyc_type_2"/>
</dbReference>
<dbReference type="InterPro" id="IPR037136">
    <property type="entry name" value="RNA3'_phos_cyclase_dom_sf"/>
</dbReference>
<dbReference type="EMBL" id="CDMZ01002828">
    <property type="protein sequence ID" value="CEM44035.1"/>
    <property type="molecule type" value="Genomic_DNA"/>
</dbReference>
<dbReference type="InterPro" id="IPR000228">
    <property type="entry name" value="RNA3'_term_phos_cyc"/>
</dbReference>
<feature type="domain" description="RNA 3'-terminal phosphate cyclase insert" evidence="7">
    <location>
        <begin position="178"/>
        <end position="253"/>
    </location>
</feature>
<protein>
    <recommendedName>
        <fullName evidence="9">RNA 3'-terminal phosphate cyclase domain-containing protein</fullName>
    </recommendedName>
</protein>
<name>A0A0G4HJ23_9ALVE</name>
<feature type="domain" description="RNA 3'-terminal phosphate cyclase" evidence="6">
    <location>
        <begin position="3"/>
        <end position="396"/>
    </location>
</feature>
<reference evidence="8" key="1">
    <citation type="submission" date="2014-11" db="EMBL/GenBank/DDBJ databases">
        <authorList>
            <person name="Otto D Thomas"/>
            <person name="Naeem Raeece"/>
        </authorList>
    </citation>
    <scope>NUCLEOTIDE SEQUENCE</scope>
</reference>
<feature type="compositionally biased region" description="Acidic residues" evidence="5">
    <location>
        <begin position="418"/>
        <end position="434"/>
    </location>
</feature>
<keyword evidence="4" id="KW-0539">Nucleus</keyword>
<accession>A0A0G4HJ23</accession>
<dbReference type="NCBIfam" id="TIGR03400">
    <property type="entry name" value="18S_RNA_Rcl1p"/>
    <property type="match status" value="1"/>
</dbReference>
<evidence type="ECO:0000259" key="7">
    <source>
        <dbReference type="Pfam" id="PF05189"/>
    </source>
</evidence>
<sequence length="464" mass="50705">MLKYSGANFLRQRLILSTISGRALKISDIRLDDEDPGLRPFEASLLRLLDKVTDNAHIQIDETGTSLYYRPGVIIGGEDLAHDCGTSRCVTYFLEALLCVCLFGKNPLKITLKGLTNDNKDPSVDTFRTVTLPTLRHFGVSDGLSLAIKKRGCVPDGGGEVFFTCPIVKKIEPFQLVKEGRTKRVRGVAYTTRLSQQFGVQVVDKARELLNDFLPDVWVYTDHCKGDRTGNSPGYGLSLVSETIQGHAKGAGASFDESFQKLIGRATGGGTKKELSYSSASASGGQLRNLLEEKGLIEDGGEEEDQDEEMGEGEDEGTPKLSDFSEPQILGRVVASRLLWEIQQGGVVDSQHQHLAMLFMALADEHAACKIKLGRLSLAAVQFLRHLKDFLGVSFALENAELEDEEGKGQENGKKAEEEGDEDAESEEEEDEEEMKQKAAPPPPPGVLLSCVGIGLRNVARKSF</sequence>
<dbReference type="Pfam" id="PF05189">
    <property type="entry name" value="RTC_insert"/>
    <property type="match status" value="1"/>
</dbReference>
<feature type="region of interest" description="Disordered" evidence="5">
    <location>
        <begin position="402"/>
        <end position="449"/>
    </location>
</feature>